<dbReference type="Pfam" id="PF09719">
    <property type="entry name" value="C_GCAxxG_C_C"/>
    <property type="match status" value="1"/>
</dbReference>
<gene>
    <name evidence="1" type="ordered locus">Rumal_1910</name>
</gene>
<dbReference type="EMBL" id="CP002403">
    <property type="protein sequence ID" value="ADU22404.1"/>
    <property type="molecule type" value="Genomic_DNA"/>
</dbReference>
<reference evidence="1 2" key="1">
    <citation type="journal article" date="2011" name="J. Bacteriol.">
        <title>Complete genome of the cellulolytic ruminal bacterium Ruminococcus albus 7.</title>
        <authorList>
            <person name="Suen G."/>
            <person name="Stevenson D.M."/>
            <person name="Bruce D.C."/>
            <person name="Chertkov O."/>
            <person name="Copeland A."/>
            <person name="Cheng J.F."/>
            <person name="Detter C."/>
            <person name="Detter J.C."/>
            <person name="Goodwin L.A."/>
            <person name="Han C.S."/>
            <person name="Hauser L.J."/>
            <person name="Ivanova N.N."/>
            <person name="Kyrpides N.C."/>
            <person name="Land M.L."/>
            <person name="Lapidus A."/>
            <person name="Lucas S."/>
            <person name="Ovchinnikova G."/>
            <person name="Pitluck S."/>
            <person name="Tapia R."/>
            <person name="Woyke T."/>
            <person name="Boyum J."/>
            <person name="Mead D."/>
            <person name="Weimer P.J."/>
        </authorList>
    </citation>
    <scope>NUCLEOTIDE SEQUENCE [LARGE SCALE GENOMIC DNA]</scope>
    <source>
        <strain evidence="2">ATCC 27210 / DSM 20455 / JCM 14654 / NCDO 2250 / 7</strain>
    </source>
</reference>
<dbReference type="HOGENOM" id="CLU_091283_2_1_9"/>
<dbReference type="OrthoDB" id="9791535at2"/>
<dbReference type="InterPro" id="IPR010181">
    <property type="entry name" value="CGCAxxGCC_motif"/>
</dbReference>
<dbReference type="KEGG" id="ral:Rumal_1910"/>
<accession>E6UAI2</accession>
<dbReference type="STRING" id="697329.Rumal_1910"/>
<evidence type="ECO:0000313" key="2">
    <source>
        <dbReference type="Proteomes" id="UP000006919"/>
    </source>
</evidence>
<protein>
    <submittedName>
        <fullName evidence="1">C_GCAxxG_C_C family protein</fullName>
    </submittedName>
</protein>
<dbReference type="Proteomes" id="UP000006919">
    <property type="component" value="Chromosome"/>
</dbReference>
<organism evidence="1 2">
    <name type="scientific">Ruminococcus albus (strain ATCC 27210 / DSM 20455 / JCM 14654 / NCDO 2250 / 7)</name>
    <dbReference type="NCBI Taxonomy" id="697329"/>
    <lineage>
        <taxon>Bacteria</taxon>
        <taxon>Bacillati</taxon>
        <taxon>Bacillota</taxon>
        <taxon>Clostridia</taxon>
        <taxon>Eubacteriales</taxon>
        <taxon>Oscillospiraceae</taxon>
        <taxon>Ruminococcus</taxon>
    </lineage>
</organism>
<dbReference type="eggNOG" id="ENOG5033KZ6">
    <property type="taxonomic scope" value="Bacteria"/>
</dbReference>
<name>E6UAI2_RUMA7</name>
<proteinExistence type="predicted"/>
<dbReference type="AlphaFoldDB" id="E6UAI2"/>
<dbReference type="RefSeq" id="WP_013498568.1">
    <property type="nucleotide sequence ID" value="NC_014833.1"/>
</dbReference>
<evidence type="ECO:0000313" key="1">
    <source>
        <dbReference type="EMBL" id="ADU22404.1"/>
    </source>
</evidence>
<sequence length="123" mass="13337">MGNKSEQAIYNHKNGHTCSGAIMCAFADEANMTSEQARKDSMPYAGGKMGKCGAVLAAEHILRMMFSGKEASEKIDELEARFMRMNSSVICRELKGLDTGKVLRNCRGCVSDAAVILEDLIGN</sequence>